<accession>A0A3D8RRE3</accession>
<feature type="compositionally biased region" description="Polar residues" evidence="1">
    <location>
        <begin position="605"/>
        <end position="622"/>
    </location>
</feature>
<sequence>MSSASASRAANRSADIENNDADHQLQRSLESTCRSPDPRIASYSSRSRNQEWNSSRISVESDYSSEVSGQFDDAEEPESLHPEHKGVSAGGKATSNNSPSSHSVKRQRSNDWPRQSVERETESTGRREQQQQQQQLASGAPRRWFGHYSRHASPGARSRSPRHMRPGRRSRFVEGHMNDTVSEKPPSIFFPDEARNETTTRGLTNRGSGIFRFGKTIASAFNPFGGWSVSEIWKGSQTQEGNQPEEGADDRLQQAQLAYEELKRAGYQGTQKGSYIQSLGTGAGASLPDQTWKSIQAKMEYGSASGSGVAHHSRQSSGQSESVRISMSGNSLRPTIPFPDLRKAKSSLAIPSIKKQDGMSSLLQHIDNRGQEVRHQKSRKDMQRQAKLLKRVSNLEDKLERAKRELRELAGKEDTLPRGSLNQERPYQRKFVPGALPSLPSERLLHESETTTLPETNTLQVPETEDQAQIRISKTPLKSPKSWRKPSERSSSAHSPSRKRKSPDPESRKKQDQSDSHGQPPPIPQIYSQQPQKGKETQIPGQPETEPDSALAESDINQTPLRKPKLPKNARSDSPGSVERKQKQKRSPAPENTTSASPAGDRVSPSVSTSRPLRSTSRNRSATPVLRMKRGRGDLRSTASPGHGHGRGRSPGPSFEDNKENQHYQHYEEGEDHTSDGSPRKVEQQQPQPHDVEVTQQDEPATPNSNSTPSRRKARYEYIPPVPPLPKDLAATAAKVDRRLAREMGKRREQMERDGTVTATIRKASGGFQWPEEFF</sequence>
<protein>
    <recommendedName>
        <fullName evidence="4">Nuclear RNA binding protein</fullName>
    </recommendedName>
</protein>
<dbReference type="Proteomes" id="UP000256690">
    <property type="component" value="Unassembled WGS sequence"/>
</dbReference>
<evidence type="ECO:0000313" key="3">
    <source>
        <dbReference type="Proteomes" id="UP000256690"/>
    </source>
</evidence>
<feature type="compositionally biased region" description="Polar residues" evidence="1">
    <location>
        <begin position="93"/>
        <end position="102"/>
    </location>
</feature>
<dbReference type="AlphaFoldDB" id="A0A3D8RRE3"/>
<feature type="region of interest" description="Disordered" evidence="1">
    <location>
        <begin position="304"/>
        <end position="339"/>
    </location>
</feature>
<reference evidence="2 3" key="1">
    <citation type="journal article" date="2018" name="IMA Fungus">
        <title>IMA Genome-F 9: Draft genome sequence of Annulohypoxylon stygium, Aspergillus mulundensis, Berkeleyomyces basicola (syn. Thielaviopsis basicola), Ceratocystis smalleyi, two Cercospora beticola strains, Coleophoma cylindrospora, Fusarium fracticaudum, Phialophora cf. hyalina, and Morchella septimelata.</title>
        <authorList>
            <person name="Wingfield B.D."/>
            <person name="Bills G.F."/>
            <person name="Dong Y."/>
            <person name="Huang W."/>
            <person name="Nel W.J."/>
            <person name="Swalarsk-Parry B.S."/>
            <person name="Vaghefi N."/>
            <person name="Wilken P.M."/>
            <person name="An Z."/>
            <person name="de Beer Z.W."/>
            <person name="De Vos L."/>
            <person name="Chen L."/>
            <person name="Duong T.A."/>
            <person name="Gao Y."/>
            <person name="Hammerbacher A."/>
            <person name="Kikkert J.R."/>
            <person name="Li Y."/>
            <person name="Li H."/>
            <person name="Li K."/>
            <person name="Li Q."/>
            <person name="Liu X."/>
            <person name="Ma X."/>
            <person name="Naidoo K."/>
            <person name="Pethybridge S.J."/>
            <person name="Sun J."/>
            <person name="Steenkamp E.T."/>
            <person name="van der Nest M.A."/>
            <person name="van Wyk S."/>
            <person name="Wingfield M.J."/>
            <person name="Xiong C."/>
            <person name="Yue Q."/>
            <person name="Zhang X."/>
        </authorList>
    </citation>
    <scope>NUCLEOTIDE SEQUENCE [LARGE SCALE GENOMIC DNA]</scope>
    <source>
        <strain evidence="2 3">DSM 5745</strain>
    </source>
</reference>
<feature type="compositionally biased region" description="Polar residues" evidence="1">
    <location>
        <begin position="315"/>
        <end position="333"/>
    </location>
</feature>
<feature type="compositionally biased region" description="Basic and acidic residues" evidence="1">
    <location>
        <begin position="656"/>
        <end position="683"/>
    </location>
</feature>
<dbReference type="RefSeq" id="XP_026602964.1">
    <property type="nucleotide sequence ID" value="XM_026748660.1"/>
</dbReference>
<feature type="compositionally biased region" description="Polar residues" evidence="1">
    <location>
        <begin position="684"/>
        <end position="709"/>
    </location>
</feature>
<feature type="region of interest" description="Disordered" evidence="1">
    <location>
        <begin position="406"/>
        <end position="728"/>
    </location>
</feature>
<evidence type="ECO:0000256" key="1">
    <source>
        <dbReference type="SAM" id="MobiDB-lite"/>
    </source>
</evidence>
<feature type="compositionally biased region" description="Polar residues" evidence="1">
    <location>
        <begin position="42"/>
        <end position="68"/>
    </location>
</feature>
<feature type="compositionally biased region" description="Basic and acidic residues" evidence="1">
    <location>
        <begin position="502"/>
        <end position="515"/>
    </location>
</feature>
<dbReference type="EMBL" id="PVWQ01000007">
    <property type="protein sequence ID" value="RDW76652.1"/>
    <property type="molecule type" value="Genomic_DNA"/>
</dbReference>
<feature type="compositionally biased region" description="Low complexity" evidence="1">
    <location>
        <begin position="1"/>
        <end position="13"/>
    </location>
</feature>
<feature type="region of interest" description="Disordered" evidence="1">
    <location>
        <begin position="1"/>
        <end position="193"/>
    </location>
</feature>
<name>A0A3D8RRE3_9EURO</name>
<dbReference type="STRING" id="1810919.A0A3D8RRE3"/>
<feature type="compositionally biased region" description="Basic and acidic residues" evidence="1">
    <location>
        <begin position="108"/>
        <end position="129"/>
    </location>
</feature>
<feature type="compositionally biased region" description="Basic residues" evidence="1">
    <location>
        <begin position="159"/>
        <end position="170"/>
    </location>
</feature>
<keyword evidence="3" id="KW-1185">Reference proteome</keyword>
<evidence type="ECO:0008006" key="4">
    <source>
        <dbReference type="Google" id="ProtNLM"/>
    </source>
</evidence>
<gene>
    <name evidence="2" type="ORF">DSM5745_06644</name>
</gene>
<organism evidence="2 3">
    <name type="scientific">Aspergillus mulundensis</name>
    <dbReference type="NCBI Taxonomy" id="1810919"/>
    <lineage>
        <taxon>Eukaryota</taxon>
        <taxon>Fungi</taxon>
        <taxon>Dikarya</taxon>
        <taxon>Ascomycota</taxon>
        <taxon>Pezizomycotina</taxon>
        <taxon>Eurotiomycetes</taxon>
        <taxon>Eurotiomycetidae</taxon>
        <taxon>Eurotiales</taxon>
        <taxon>Aspergillaceae</taxon>
        <taxon>Aspergillus</taxon>
        <taxon>Aspergillus subgen. Nidulantes</taxon>
    </lineage>
</organism>
<feature type="compositionally biased region" description="Basic and acidic residues" evidence="1">
    <location>
        <begin position="406"/>
        <end position="416"/>
    </location>
</feature>
<dbReference type="OrthoDB" id="5226996at2759"/>
<proteinExistence type="predicted"/>
<evidence type="ECO:0000313" key="2">
    <source>
        <dbReference type="EMBL" id="RDW76652.1"/>
    </source>
</evidence>
<dbReference type="GeneID" id="38117014"/>
<feature type="compositionally biased region" description="Polar residues" evidence="1">
    <location>
        <begin position="450"/>
        <end position="461"/>
    </location>
</feature>
<comment type="caution">
    <text evidence="2">The sequence shown here is derived from an EMBL/GenBank/DDBJ whole genome shotgun (WGS) entry which is preliminary data.</text>
</comment>